<evidence type="ECO:0000313" key="1">
    <source>
        <dbReference type="EMBL" id="XBX83843.1"/>
    </source>
</evidence>
<accession>A0AAU7WBH6</accession>
<dbReference type="PANTHER" id="PTHR13061">
    <property type="entry name" value="DYNACTIN SUBUNIT P25"/>
    <property type="match status" value="1"/>
</dbReference>
<dbReference type="PANTHER" id="PTHR13061:SF29">
    <property type="entry name" value="GAMMA CARBONIC ANHYDRASE-LIKE 1, MITOCHONDRIAL-RELATED"/>
    <property type="match status" value="1"/>
</dbReference>
<organism evidence="1">
    <name type="scientific">Agromyces sp. G08B096</name>
    <dbReference type="NCBI Taxonomy" id="3156399"/>
    <lineage>
        <taxon>Bacteria</taxon>
        <taxon>Bacillati</taxon>
        <taxon>Actinomycetota</taxon>
        <taxon>Actinomycetes</taxon>
        <taxon>Micrococcales</taxon>
        <taxon>Microbacteriaceae</taxon>
        <taxon>Agromyces</taxon>
    </lineage>
</organism>
<proteinExistence type="predicted"/>
<dbReference type="InterPro" id="IPR050484">
    <property type="entry name" value="Transf_Hexapept/Carb_Anhydrase"/>
</dbReference>
<dbReference type="EMBL" id="CP158374">
    <property type="protein sequence ID" value="XBX83843.1"/>
    <property type="molecule type" value="Genomic_DNA"/>
</dbReference>
<name>A0AAU7WBH6_9MICO</name>
<dbReference type="AlphaFoldDB" id="A0AAU7WBH6"/>
<dbReference type="SUPFAM" id="SSF51161">
    <property type="entry name" value="Trimeric LpxA-like enzymes"/>
    <property type="match status" value="1"/>
</dbReference>
<dbReference type="InterPro" id="IPR011004">
    <property type="entry name" value="Trimer_LpxA-like_sf"/>
</dbReference>
<dbReference type="RefSeq" id="WP_350349844.1">
    <property type="nucleotide sequence ID" value="NZ_CP158374.1"/>
</dbReference>
<dbReference type="Gene3D" id="2.160.10.10">
    <property type="entry name" value="Hexapeptide repeat proteins"/>
    <property type="match status" value="1"/>
</dbReference>
<reference evidence="1" key="1">
    <citation type="submission" date="2024-05" db="EMBL/GenBank/DDBJ databases">
        <authorList>
            <person name="Yu L."/>
        </authorList>
    </citation>
    <scope>NUCLEOTIDE SEQUENCE</scope>
    <source>
        <strain evidence="1">G08B096</strain>
    </source>
</reference>
<protein>
    <submittedName>
        <fullName evidence="1">Gamma carbonic anhydrase family protein</fullName>
    </submittedName>
</protein>
<gene>
    <name evidence="1" type="ORF">ABIQ69_08080</name>
</gene>
<sequence length="213" mass="22273">MRVAHRGRAPRVHPDATVAPGAILSGDVVVDAGARILHGAVLTAEDGQVRIGPNTVVMEHALVRGRAGHPALVGADVMIGPHAHVNGARVGDRVFVATGAAIFPGAELGDDSEVRINGVVQVNTVLPAGALVPIGWVAVGSPASILSPDRHDEIWAIQRELDFVHTVYGDPRADGMAEIMRRQSAFFAAHDHDVVLSDDEASGDEAPDAERTV</sequence>